<sequence>MITVGIVDDEALVRGGIRGVLEHVTDIQVIGEAGNGATAVELVRAHRPNVLVMDIRMPGVDGLSATEHIRRLAPATAVVLLTAMATENQIHRGLRAGAAGFLLKEGDPRDLVTAIRAVAAGEAVLSPAVTRRVLDRVVEIDLEPLDRARALVGTLTSREREVLGLVAAGLGNLQIARRLYLSEGAIKAHVSRLLAKLSCDNRVQAAIVAHDARLAVSPGAEVVPGPFRNVRPRSQTDLVANPL</sequence>
<keyword evidence="9" id="KW-1185">Reference proteome</keyword>
<dbReference type="EMBL" id="JAGINW010000001">
    <property type="protein sequence ID" value="MBP2326672.1"/>
    <property type="molecule type" value="Genomic_DNA"/>
</dbReference>
<accession>A0ABS4TQJ0</accession>
<feature type="modified residue" description="4-aspartylphosphate" evidence="5">
    <location>
        <position position="54"/>
    </location>
</feature>
<dbReference type="SUPFAM" id="SSF52172">
    <property type="entry name" value="CheY-like"/>
    <property type="match status" value="1"/>
</dbReference>
<feature type="domain" description="HTH luxR-type" evidence="6">
    <location>
        <begin position="148"/>
        <end position="213"/>
    </location>
</feature>
<keyword evidence="3 8" id="KW-0238">DNA-binding</keyword>
<dbReference type="GO" id="GO:0003677">
    <property type="term" value="F:DNA binding"/>
    <property type="evidence" value="ECO:0007669"/>
    <property type="project" value="UniProtKB-KW"/>
</dbReference>
<evidence type="ECO:0000256" key="5">
    <source>
        <dbReference type="PROSITE-ProRule" id="PRU00169"/>
    </source>
</evidence>
<dbReference type="PANTHER" id="PTHR43214">
    <property type="entry name" value="TWO-COMPONENT RESPONSE REGULATOR"/>
    <property type="match status" value="1"/>
</dbReference>
<evidence type="ECO:0000256" key="4">
    <source>
        <dbReference type="ARBA" id="ARBA00023163"/>
    </source>
</evidence>
<dbReference type="CDD" id="cd17535">
    <property type="entry name" value="REC_NarL-like"/>
    <property type="match status" value="1"/>
</dbReference>
<dbReference type="SMART" id="SM00421">
    <property type="entry name" value="HTH_LUXR"/>
    <property type="match status" value="1"/>
</dbReference>
<evidence type="ECO:0000259" key="6">
    <source>
        <dbReference type="PROSITE" id="PS50043"/>
    </source>
</evidence>
<dbReference type="InterPro" id="IPR016032">
    <property type="entry name" value="Sig_transdc_resp-reg_C-effctor"/>
</dbReference>
<evidence type="ECO:0000313" key="8">
    <source>
        <dbReference type="EMBL" id="MBP2326672.1"/>
    </source>
</evidence>
<dbReference type="PRINTS" id="PR00038">
    <property type="entry name" value="HTHLUXR"/>
</dbReference>
<dbReference type="SMART" id="SM00448">
    <property type="entry name" value="REC"/>
    <property type="match status" value="1"/>
</dbReference>
<dbReference type="PROSITE" id="PS50043">
    <property type="entry name" value="HTH_LUXR_2"/>
    <property type="match status" value="1"/>
</dbReference>
<keyword evidence="4" id="KW-0804">Transcription</keyword>
<organism evidence="8 9">
    <name type="scientific">Kibdelosporangium banguiense</name>
    <dbReference type="NCBI Taxonomy" id="1365924"/>
    <lineage>
        <taxon>Bacteria</taxon>
        <taxon>Bacillati</taxon>
        <taxon>Actinomycetota</taxon>
        <taxon>Actinomycetes</taxon>
        <taxon>Pseudonocardiales</taxon>
        <taxon>Pseudonocardiaceae</taxon>
        <taxon>Kibdelosporangium</taxon>
    </lineage>
</organism>
<dbReference type="InterPro" id="IPR001789">
    <property type="entry name" value="Sig_transdc_resp-reg_receiver"/>
</dbReference>
<dbReference type="PANTHER" id="PTHR43214:SF24">
    <property type="entry name" value="TRANSCRIPTIONAL REGULATORY PROTEIN NARL-RELATED"/>
    <property type="match status" value="1"/>
</dbReference>
<evidence type="ECO:0000259" key="7">
    <source>
        <dbReference type="PROSITE" id="PS50110"/>
    </source>
</evidence>
<proteinExistence type="predicted"/>
<keyword evidence="1 5" id="KW-0597">Phosphoprotein</keyword>
<dbReference type="Pfam" id="PF00072">
    <property type="entry name" value="Response_reg"/>
    <property type="match status" value="1"/>
</dbReference>
<gene>
    <name evidence="8" type="ORF">JOF56_007057</name>
</gene>
<dbReference type="Pfam" id="PF00196">
    <property type="entry name" value="GerE"/>
    <property type="match status" value="1"/>
</dbReference>
<dbReference type="SUPFAM" id="SSF46894">
    <property type="entry name" value="C-terminal effector domain of the bipartite response regulators"/>
    <property type="match status" value="1"/>
</dbReference>
<reference evidence="8 9" key="1">
    <citation type="submission" date="2021-03" db="EMBL/GenBank/DDBJ databases">
        <title>Sequencing the genomes of 1000 actinobacteria strains.</title>
        <authorList>
            <person name="Klenk H.-P."/>
        </authorList>
    </citation>
    <scope>NUCLEOTIDE SEQUENCE [LARGE SCALE GENOMIC DNA]</scope>
    <source>
        <strain evidence="8 9">DSM 46670</strain>
    </source>
</reference>
<dbReference type="Proteomes" id="UP001519332">
    <property type="component" value="Unassembled WGS sequence"/>
</dbReference>
<evidence type="ECO:0000256" key="3">
    <source>
        <dbReference type="ARBA" id="ARBA00023125"/>
    </source>
</evidence>
<protein>
    <submittedName>
        <fullName evidence="8">DNA-binding NarL/FixJ family response regulator</fullName>
    </submittedName>
</protein>
<dbReference type="InterPro" id="IPR011006">
    <property type="entry name" value="CheY-like_superfamily"/>
</dbReference>
<dbReference type="PROSITE" id="PS50110">
    <property type="entry name" value="RESPONSE_REGULATORY"/>
    <property type="match status" value="1"/>
</dbReference>
<dbReference type="InterPro" id="IPR000792">
    <property type="entry name" value="Tscrpt_reg_LuxR_C"/>
</dbReference>
<comment type="caution">
    <text evidence="8">The sequence shown here is derived from an EMBL/GenBank/DDBJ whole genome shotgun (WGS) entry which is preliminary data.</text>
</comment>
<dbReference type="Gene3D" id="3.40.50.2300">
    <property type="match status" value="1"/>
</dbReference>
<evidence type="ECO:0000256" key="1">
    <source>
        <dbReference type="ARBA" id="ARBA00022553"/>
    </source>
</evidence>
<feature type="domain" description="Response regulatory" evidence="7">
    <location>
        <begin position="3"/>
        <end position="119"/>
    </location>
</feature>
<dbReference type="CDD" id="cd06170">
    <property type="entry name" value="LuxR_C_like"/>
    <property type="match status" value="1"/>
</dbReference>
<dbReference type="InterPro" id="IPR058245">
    <property type="entry name" value="NreC/VraR/RcsB-like_REC"/>
</dbReference>
<dbReference type="RefSeq" id="WP_209643714.1">
    <property type="nucleotide sequence ID" value="NZ_JAGINW010000001.1"/>
</dbReference>
<keyword evidence="2" id="KW-0805">Transcription regulation</keyword>
<dbReference type="InterPro" id="IPR039420">
    <property type="entry name" value="WalR-like"/>
</dbReference>
<evidence type="ECO:0000256" key="2">
    <source>
        <dbReference type="ARBA" id="ARBA00023015"/>
    </source>
</evidence>
<evidence type="ECO:0000313" key="9">
    <source>
        <dbReference type="Proteomes" id="UP001519332"/>
    </source>
</evidence>
<name>A0ABS4TQJ0_9PSEU</name>